<evidence type="ECO:0000256" key="1">
    <source>
        <dbReference type="ARBA" id="ARBA00004651"/>
    </source>
</evidence>
<evidence type="ECO:0000256" key="6">
    <source>
        <dbReference type="ARBA" id="ARBA00022847"/>
    </source>
</evidence>
<evidence type="ECO:0000313" key="13">
    <source>
        <dbReference type="Proteomes" id="UP000250434"/>
    </source>
</evidence>
<dbReference type="InterPro" id="IPR001734">
    <property type="entry name" value="Na/solute_symporter"/>
</dbReference>
<dbReference type="KEGG" id="aab:A4R43_18910"/>
<keyword evidence="5 11" id="KW-0812">Transmembrane</keyword>
<evidence type="ECO:0000313" key="12">
    <source>
        <dbReference type="EMBL" id="AXB44333.1"/>
    </source>
</evidence>
<dbReference type="GO" id="GO:0015123">
    <property type="term" value="F:acetate transmembrane transporter activity"/>
    <property type="evidence" value="ECO:0007669"/>
    <property type="project" value="TreeGrafter"/>
</dbReference>
<dbReference type="Pfam" id="PF00474">
    <property type="entry name" value="SSF"/>
    <property type="match status" value="2"/>
</dbReference>
<feature type="transmembrane region" description="Helical" evidence="11">
    <location>
        <begin position="333"/>
        <end position="362"/>
    </location>
</feature>
<feature type="transmembrane region" description="Helical" evidence="11">
    <location>
        <begin position="72"/>
        <end position="92"/>
    </location>
</feature>
<keyword evidence="7 11" id="KW-1133">Transmembrane helix</keyword>
<evidence type="ECO:0000256" key="5">
    <source>
        <dbReference type="ARBA" id="ARBA00022692"/>
    </source>
</evidence>
<keyword evidence="13" id="KW-1185">Reference proteome</keyword>
<keyword evidence="6" id="KW-0769">Symport</keyword>
<keyword evidence="8 11" id="KW-0472">Membrane</keyword>
<dbReference type="GO" id="GO:0015293">
    <property type="term" value="F:symporter activity"/>
    <property type="evidence" value="ECO:0007669"/>
    <property type="project" value="UniProtKB-KW"/>
</dbReference>
<evidence type="ECO:0000256" key="3">
    <source>
        <dbReference type="ARBA" id="ARBA00022448"/>
    </source>
</evidence>
<dbReference type="PROSITE" id="PS50283">
    <property type="entry name" value="NA_SOLUT_SYMP_3"/>
    <property type="match status" value="1"/>
</dbReference>
<comment type="similarity">
    <text evidence="2 9">Belongs to the sodium:solute symporter (SSF) (TC 2.A.21) family.</text>
</comment>
<dbReference type="Proteomes" id="UP000250434">
    <property type="component" value="Chromosome"/>
</dbReference>
<keyword evidence="4" id="KW-1003">Cell membrane</keyword>
<sequence length="590" mass="61510">MIAALAVAPVVLITILVGLRAVAAMRTTSDFLVASRRVSPLLNSAAVSGEYLSAASFLGVAGLVVKDGIGSLWYPVGFTAGYVAMLVLVAAPMRRSGALTVPDFAEARLASPVLRRIAAVVVLVIGGLYLVPQFRTAGLVLGAVGGTPYWVGVVIAGVAAATTLSLGGMRAATYVQAFQFFLKLVLFLVPAAWLVFQVGPDVRAQAVDPKEFTHFSHDTTIEFRVGATLEFRVPTEVRAPDGTTELIPVGSKEIEAGRTIVFPAGAPAPSVGNEAPGGPGWDLPTLDPQNAGYPVLSTWAVLIATMLGTMGLPHVLMRFHTSIDGRAARKTAALTVLLLSAFYLFPGIYGVLGTVLVPHLYLSDATDTAVVALPAVVDPGPAGALFTVLLTAGAFAAFLATSLGLLLAVAGAISHDLLEGGLRQMRFTVLAAAAAVVLLALPAVRLDAGVLVTWGFTVAASTFCPLLVLGIWWPRLTTTGAISGVVVGLTASAGAIATTLFGPALPGWQAILVAQPAPWSVPLAFATMVLVSLRGRPPAWSRDAMLRLHLGEGRSPYLNQRLLQGRDPGHSSRTSGRSSTVRRMARRFVR</sequence>
<dbReference type="Gene3D" id="1.20.1730.10">
    <property type="entry name" value="Sodium/glucose cotransporter"/>
    <property type="match status" value="1"/>
</dbReference>
<dbReference type="RefSeq" id="WP_113693574.1">
    <property type="nucleotide sequence ID" value="NZ_CP015163.1"/>
</dbReference>
<protein>
    <submittedName>
        <fullName evidence="12">Cation acetate symporter</fullName>
    </submittedName>
</protein>
<dbReference type="OrthoDB" id="9764416at2"/>
<evidence type="ECO:0000256" key="8">
    <source>
        <dbReference type="ARBA" id="ARBA00023136"/>
    </source>
</evidence>
<feature type="compositionally biased region" description="Low complexity" evidence="10">
    <location>
        <begin position="571"/>
        <end position="582"/>
    </location>
</feature>
<dbReference type="GO" id="GO:0006847">
    <property type="term" value="P:plasma membrane acetate transport"/>
    <property type="evidence" value="ECO:0007669"/>
    <property type="project" value="TreeGrafter"/>
</dbReference>
<evidence type="ECO:0000256" key="9">
    <source>
        <dbReference type="RuleBase" id="RU362091"/>
    </source>
</evidence>
<feature type="transmembrane region" description="Helical" evidence="11">
    <location>
        <begin position="382"/>
        <end position="413"/>
    </location>
</feature>
<dbReference type="AlphaFoldDB" id="A0A344L8F9"/>
<dbReference type="PANTHER" id="PTHR48086:SF6">
    <property type="entry name" value="CATION_ACETATE SYMPORTER ACTP"/>
    <property type="match status" value="1"/>
</dbReference>
<accession>A0A344L8F9</accession>
<feature type="transmembrane region" description="Helical" evidence="11">
    <location>
        <begin position="425"/>
        <end position="444"/>
    </location>
</feature>
<dbReference type="GO" id="GO:0005886">
    <property type="term" value="C:plasma membrane"/>
    <property type="evidence" value="ECO:0007669"/>
    <property type="project" value="UniProtKB-SubCell"/>
</dbReference>
<feature type="transmembrane region" description="Helical" evidence="11">
    <location>
        <begin position="113"/>
        <end position="130"/>
    </location>
</feature>
<dbReference type="CDD" id="cd11480">
    <property type="entry name" value="SLC5sbd_u4"/>
    <property type="match status" value="1"/>
</dbReference>
<feature type="transmembrane region" description="Helical" evidence="11">
    <location>
        <begin position="485"/>
        <end position="505"/>
    </location>
</feature>
<feature type="transmembrane region" description="Helical" evidence="11">
    <location>
        <begin position="180"/>
        <end position="199"/>
    </location>
</feature>
<feature type="transmembrane region" description="Helical" evidence="11">
    <location>
        <begin position="150"/>
        <end position="168"/>
    </location>
</feature>
<evidence type="ECO:0000256" key="4">
    <source>
        <dbReference type="ARBA" id="ARBA00022475"/>
    </source>
</evidence>
<name>A0A344L8F9_9PSEU</name>
<organism evidence="12 13">
    <name type="scientific">Amycolatopsis albispora</name>
    <dbReference type="NCBI Taxonomy" id="1804986"/>
    <lineage>
        <taxon>Bacteria</taxon>
        <taxon>Bacillati</taxon>
        <taxon>Actinomycetota</taxon>
        <taxon>Actinomycetes</taxon>
        <taxon>Pseudonocardiales</taxon>
        <taxon>Pseudonocardiaceae</taxon>
        <taxon>Amycolatopsis</taxon>
    </lineage>
</organism>
<feature type="transmembrane region" description="Helical" evidence="11">
    <location>
        <begin position="291"/>
        <end position="312"/>
    </location>
</feature>
<evidence type="ECO:0000256" key="10">
    <source>
        <dbReference type="SAM" id="MobiDB-lite"/>
    </source>
</evidence>
<evidence type="ECO:0000256" key="2">
    <source>
        <dbReference type="ARBA" id="ARBA00006434"/>
    </source>
</evidence>
<gene>
    <name evidence="12" type="ORF">A4R43_18910</name>
</gene>
<reference evidence="12 13" key="1">
    <citation type="submission" date="2016-04" db="EMBL/GenBank/DDBJ databases">
        <title>Complete genome sequence and analysis of deep-sea sediment isolate, Amycolatopsis sp. WP1.</title>
        <authorList>
            <person name="Wang H."/>
            <person name="Chen S."/>
            <person name="Wu Q."/>
        </authorList>
    </citation>
    <scope>NUCLEOTIDE SEQUENCE [LARGE SCALE GENOMIC DNA]</scope>
    <source>
        <strain evidence="12 13">WP1</strain>
    </source>
</reference>
<dbReference type="InterPro" id="IPR050277">
    <property type="entry name" value="Sodium:Solute_Symporter"/>
</dbReference>
<dbReference type="EMBL" id="CP015163">
    <property type="protein sequence ID" value="AXB44333.1"/>
    <property type="molecule type" value="Genomic_DNA"/>
</dbReference>
<feature type="region of interest" description="Disordered" evidence="10">
    <location>
        <begin position="561"/>
        <end position="583"/>
    </location>
</feature>
<dbReference type="PANTHER" id="PTHR48086">
    <property type="entry name" value="SODIUM/PROLINE SYMPORTER-RELATED"/>
    <property type="match status" value="1"/>
</dbReference>
<feature type="transmembrane region" description="Helical" evidence="11">
    <location>
        <begin position="450"/>
        <end position="473"/>
    </location>
</feature>
<proteinExistence type="inferred from homology"/>
<feature type="transmembrane region" description="Helical" evidence="11">
    <location>
        <begin position="517"/>
        <end position="535"/>
    </location>
</feature>
<comment type="subcellular location">
    <subcellularLocation>
        <location evidence="1">Cell membrane</location>
        <topology evidence="1">Multi-pass membrane protein</topology>
    </subcellularLocation>
</comment>
<dbReference type="InterPro" id="IPR038377">
    <property type="entry name" value="Na/Glc_symporter_sf"/>
</dbReference>
<evidence type="ECO:0000256" key="7">
    <source>
        <dbReference type="ARBA" id="ARBA00022989"/>
    </source>
</evidence>
<evidence type="ECO:0000256" key="11">
    <source>
        <dbReference type="SAM" id="Phobius"/>
    </source>
</evidence>
<keyword evidence="3" id="KW-0813">Transport</keyword>